<comment type="similarity">
    <text evidence="2">Belongs to the prokaryotic Ku family.</text>
</comment>
<dbReference type="InterPro" id="IPR009187">
    <property type="entry name" value="Prok_Ku"/>
</dbReference>
<dbReference type="OrthoDB" id="9795084at2"/>
<dbReference type="SUPFAM" id="SSF100939">
    <property type="entry name" value="SPOC domain-like"/>
    <property type="match status" value="1"/>
</dbReference>
<keyword evidence="5" id="KW-1185">Reference proteome</keyword>
<reference evidence="4 5" key="1">
    <citation type="submission" date="2016-02" db="EMBL/GenBank/DDBJ databases">
        <title>Draft genome sequence of Thermodesulfatator sp. S606.</title>
        <authorList>
            <person name="Lai Q."/>
            <person name="Cao J."/>
            <person name="Dupont S."/>
            <person name="Shao Z."/>
            <person name="Jebbar M."/>
            <person name="Alain K."/>
        </authorList>
    </citation>
    <scope>NUCLEOTIDE SEQUENCE [LARGE SCALE GENOMIC DNA]</scope>
    <source>
        <strain evidence="4 5">S606</strain>
    </source>
</reference>
<gene>
    <name evidence="2" type="primary">ku</name>
    <name evidence="4" type="ORF">TH606_07875</name>
</gene>
<comment type="caution">
    <text evidence="4">The sequence shown here is derived from an EMBL/GenBank/DDBJ whole genome shotgun (WGS) entry which is preliminary data.</text>
</comment>
<dbReference type="HAMAP" id="MF_01875">
    <property type="entry name" value="Prokaryotic_Ku"/>
    <property type="match status" value="1"/>
</dbReference>
<evidence type="ECO:0000313" key="5">
    <source>
        <dbReference type="Proteomes" id="UP000076964"/>
    </source>
</evidence>
<accession>A0A177E8B5</accession>
<proteinExistence type="inferred from homology"/>
<dbReference type="GO" id="GO:0003690">
    <property type="term" value="F:double-stranded DNA binding"/>
    <property type="evidence" value="ECO:0007669"/>
    <property type="project" value="UniProtKB-UniRule"/>
</dbReference>
<keyword evidence="1 2" id="KW-0238">DNA-binding</keyword>
<dbReference type="EMBL" id="LSFI01000035">
    <property type="protein sequence ID" value="OAG27259.1"/>
    <property type="molecule type" value="Genomic_DNA"/>
</dbReference>
<dbReference type="AlphaFoldDB" id="A0A177E8B5"/>
<organism evidence="4 5">
    <name type="scientific">Thermodesulfatator autotrophicus</name>
    <dbReference type="NCBI Taxonomy" id="1795632"/>
    <lineage>
        <taxon>Bacteria</taxon>
        <taxon>Pseudomonadati</taxon>
        <taxon>Thermodesulfobacteriota</taxon>
        <taxon>Thermodesulfobacteria</taxon>
        <taxon>Thermodesulfobacteriales</taxon>
        <taxon>Thermodesulfatatoraceae</taxon>
        <taxon>Thermodesulfatator</taxon>
    </lineage>
</organism>
<sequence length="260" mass="29779">MKASWSGFLRIGLVTIPVKLYPAVVKRAISFHLIHKDCGSRIKYLKYCPRCDKVLEDEEIVRAYFLDKDHYVVITDEELASLKLASTDTIEVKYFVDEKEIAPIYYADAHYLLPEGEGGKEAFAIFYRVMQEKGRAAVGQAVIRQREYPFLIKPYQGKFLASTLHYYQDVIKAEDLKVEMDEKKLDPRYLDLAARLVDSLTEPFKPEELVDHFAEAVLKLVEAKARGEKFELKAAEEKAKVISFMEALKASLEKAEKKAA</sequence>
<dbReference type="PANTHER" id="PTHR41251">
    <property type="entry name" value="NON-HOMOLOGOUS END JOINING PROTEIN KU"/>
    <property type="match status" value="1"/>
</dbReference>
<comment type="function">
    <text evidence="2">With LigD forms a non-homologous end joining (NHEJ) DNA repair enzyme, which repairs dsDNA breaks with reduced fidelity. Binds linear dsDNA with 5'- and 3'- overhangs but not closed circular dsDNA nor ssDNA. Recruits and stimulates the ligase activity of LigD.</text>
</comment>
<dbReference type="GO" id="GO:0006310">
    <property type="term" value="P:DNA recombination"/>
    <property type="evidence" value="ECO:0007669"/>
    <property type="project" value="UniProtKB-KW"/>
</dbReference>
<dbReference type="STRING" id="1795632.TH606_07875"/>
<evidence type="ECO:0000259" key="3">
    <source>
        <dbReference type="SMART" id="SM00559"/>
    </source>
</evidence>
<dbReference type="InterPro" id="IPR006164">
    <property type="entry name" value="DNA_bd_Ku70/Ku80"/>
</dbReference>
<dbReference type="PANTHER" id="PTHR41251:SF1">
    <property type="entry name" value="NON-HOMOLOGOUS END JOINING PROTEIN KU"/>
    <property type="match status" value="1"/>
</dbReference>
<keyword evidence="2" id="KW-0233">DNA recombination</keyword>
<protein>
    <recommendedName>
        <fullName evidence="2">Non-homologous end joining protein Ku</fullName>
    </recommendedName>
</protein>
<dbReference type="Pfam" id="PF02735">
    <property type="entry name" value="Ku"/>
    <property type="match status" value="1"/>
</dbReference>
<dbReference type="Proteomes" id="UP000076964">
    <property type="component" value="Unassembled WGS sequence"/>
</dbReference>
<dbReference type="PIRSF" id="PIRSF006493">
    <property type="entry name" value="Prok_Ku"/>
    <property type="match status" value="1"/>
</dbReference>
<keyword evidence="2" id="KW-0227">DNA damage</keyword>
<dbReference type="SMART" id="SM00559">
    <property type="entry name" value="Ku78"/>
    <property type="match status" value="1"/>
</dbReference>
<dbReference type="NCBIfam" id="TIGR02772">
    <property type="entry name" value="Ku_bact"/>
    <property type="match status" value="1"/>
</dbReference>
<name>A0A177E8B5_9BACT</name>
<evidence type="ECO:0000256" key="2">
    <source>
        <dbReference type="HAMAP-Rule" id="MF_01875"/>
    </source>
</evidence>
<dbReference type="RefSeq" id="WP_068542671.1">
    <property type="nucleotide sequence ID" value="NZ_LSFI01000035.1"/>
</dbReference>
<dbReference type="InterPro" id="IPR016194">
    <property type="entry name" value="SPOC-like_C_dom_sf"/>
</dbReference>
<feature type="domain" description="Ku" evidence="3">
    <location>
        <begin position="52"/>
        <end position="181"/>
    </location>
</feature>
<dbReference type="Gene3D" id="2.40.290.10">
    <property type="match status" value="1"/>
</dbReference>
<keyword evidence="2" id="KW-0234">DNA repair</keyword>
<evidence type="ECO:0000313" key="4">
    <source>
        <dbReference type="EMBL" id="OAG27259.1"/>
    </source>
</evidence>
<dbReference type="GO" id="GO:0006303">
    <property type="term" value="P:double-strand break repair via nonhomologous end joining"/>
    <property type="evidence" value="ECO:0007669"/>
    <property type="project" value="UniProtKB-UniRule"/>
</dbReference>
<comment type="subunit">
    <text evidence="2">Homodimer. Interacts with LigD.</text>
</comment>
<evidence type="ECO:0000256" key="1">
    <source>
        <dbReference type="ARBA" id="ARBA00023125"/>
    </source>
</evidence>